<reference evidence="5 6" key="1">
    <citation type="submission" date="2018-09" db="EMBL/GenBank/DDBJ databases">
        <title>Genomic Encyclopedia of Archaeal and Bacterial Type Strains, Phase II (KMG-II): from individual species to whole genera.</title>
        <authorList>
            <person name="Goeker M."/>
        </authorList>
    </citation>
    <scope>NUCLEOTIDE SEQUENCE [LARGE SCALE GENOMIC DNA]</scope>
    <source>
        <strain evidence="5 6">DSM 21950</strain>
    </source>
</reference>
<dbReference type="InterPro" id="IPR012338">
    <property type="entry name" value="Beta-lactam/transpept-like"/>
</dbReference>
<protein>
    <submittedName>
        <fullName evidence="5">CubicO group peptidase (Beta-lactamase class C family)</fullName>
    </submittedName>
</protein>
<evidence type="ECO:0000256" key="1">
    <source>
        <dbReference type="SAM" id="MobiDB-lite"/>
    </source>
</evidence>
<feature type="chain" id="PRO_5019138106" evidence="2">
    <location>
        <begin position="21"/>
        <end position="594"/>
    </location>
</feature>
<feature type="domain" description="Beta-lactamase-related" evidence="3">
    <location>
        <begin position="32"/>
        <end position="362"/>
    </location>
</feature>
<dbReference type="InterPro" id="IPR021860">
    <property type="entry name" value="Peptidase_S12_Pab87-rel_C"/>
</dbReference>
<proteinExistence type="predicted"/>
<dbReference type="Pfam" id="PF00144">
    <property type="entry name" value="Beta-lactamase"/>
    <property type="match status" value="1"/>
</dbReference>
<organism evidence="5 6">
    <name type="scientific">Marinifilum flexuosum</name>
    <dbReference type="NCBI Taxonomy" id="1117708"/>
    <lineage>
        <taxon>Bacteria</taxon>
        <taxon>Pseudomonadati</taxon>
        <taxon>Bacteroidota</taxon>
        <taxon>Bacteroidia</taxon>
        <taxon>Marinilabiliales</taxon>
        <taxon>Marinifilaceae</taxon>
    </lineage>
</organism>
<dbReference type="PANTHER" id="PTHR46825">
    <property type="entry name" value="D-ALANYL-D-ALANINE-CARBOXYPEPTIDASE/ENDOPEPTIDASE AMPH"/>
    <property type="match status" value="1"/>
</dbReference>
<feature type="domain" description="Peptidase S12 Pab87-related C-terminal" evidence="4">
    <location>
        <begin position="404"/>
        <end position="498"/>
    </location>
</feature>
<dbReference type="AlphaFoldDB" id="A0A419X2W6"/>
<accession>A0A419X2W6</accession>
<evidence type="ECO:0000259" key="4">
    <source>
        <dbReference type="Pfam" id="PF11954"/>
    </source>
</evidence>
<sequence>MFKNCIMFMFLLGMVSAGLAQNDNKLKGIEKEFEKILEVTQAPGFAVAVVHGDKTIYAKGFGYQDLENKIPMNENTLLAIGSTSKAFTCALLGQLKDEGKLSFEDSPIKHVKELKFFSNELDHGINIRDLMSHQTGIPRHDVSWYLFPSYSKDSLIQRIQYHEPFTGLRQKWHYNNFMFLLQGVIAERITGKSWEENIRERFFNHLGMERSNLSIEELEQSTNKAIGYELYKDSINRKMDYYRIAGMAPAGSINSSVGEMANWLKLWINNGKFNGEQILPESYAKAAMSSQAVISGGLPDKENPDLHMSNYGYGWMISSYRGHYRVEHGGNIDGFSANVAFFPSDSIGIVVLANQNASFVPRMVRNMISDYLLVEKKFDWLAYYSEIKEKRKEAREKKESNSQRAQNTKPSHKNISYKGDYFHPGYGTINVSVKGDSLFANVKRNSYYLKHHHYDVFNPIEVTEHGIDTSETGPLKFNFSTNDAGEISALNLKLEASLDPIEFIHKPEVIDVDISKLKGYEGEYEVAGMLIKVYTKDDKGLYLFVAGQPEYQLLASDKNLFLLKGLDGYKVKFAEDNTELSLIQPNGTFKAIKK</sequence>
<dbReference type="Proteomes" id="UP000284531">
    <property type="component" value="Unassembled WGS sequence"/>
</dbReference>
<dbReference type="PANTHER" id="PTHR46825:SF15">
    <property type="entry name" value="BETA-LACTAMASE-RELATED DOMAIN-CONTAINING PROTEIN"/>
    <property type="match status" value="1"/>
</dbReference>
<dbReference type="RefSeq" id="WP_211334476.1">
    <property type="nucleotide sequence ID" value="NZ_RAPQ01000009.1"/>
</dbReference>
<keyword evidence="6" id="KW-1185">Reference proteome</keyword>
<dbReference type="Gene3D" id="3.40.710.10">
    <property type="entry name" value="DD-peptidase/beta-lactamase superfamily"/>
    <property type="match status" value="1"/>
</dbReference>
<dbReference type="Pfam" id="PF11954">
    <property type="entry name" value="DUF3471"/>
    <property type="match status" value="1"/>
</dbReference>
<dbReference type="EMBL" id="RAPQ01000009">
    <property type="protein sequence ID" value="RKE02071.1"/>
    <property type="molecule type" value="Genomic_DNA"/>
</dbReference>
<gene>
    <name evidence="5" type="ORF">BXY64_2152</name>
</gene>
<feature type="region of interest" description="Disordered" evidence="1">
    <location>
        <begin position="394"/>
        <end position="415"/>
    </location>
</feature>
<evidence type="ECO:0000256" key="2">
    <source>
        <dbReference type="SAM" id="SignalP"/>
    </source>
</evidence>
<evidence type="ECO:0000313" key="6">
    <source>
        <dbReference type="Proteomes" id="UP000284531"/>
    </source>
</evidence>
<name>A0A419X2W6_9BACT</name>
<keyword evidence="2" id="KW-0732">Signal</keyword>
<feature type="signal peptide" evidence="2">
    <location>
        <begin position="1"/>
        <end position="20"/>
    </location>
</feature>
<dbReference type="InterPro" id="IPR050491">
    <property type="entry name" value="AmpC-like"/>
</dbReference>
<evidence type="ECO:0000313" key="5">
    <source>
        <dbReference type="EMBL" id="RKE02071.1"/>
    </source>
</evidence>
<evidence type="ECO:0000259" key="3">
    <source>
        <dbReference type="Pfam" id="PF00144"/>
    </source>
</evidence>
<comment type="caution">
    <text evidence="5">The sequence shown here is derived from an EMBL/GenBank/DDBJ whole genome shotgun (WGS) entry which is preliminary data.</text>
</comment>
<dbReference type="Gene3D" id="2.40.128.600">
    <property type="match status" value="1"/>
</dbReference>
<dbReference type="InterPro" id="IPR001466">
    <property type="entry name" value="Beta-lactam-related"/>
</dbReference>
<dbReference type="SUPFAM" id="SSF56601">
    <property type="entry name" value="beta-lactamase/transpeptidase-like"/>
    <property type="match status" value="1"/>
</dbReference>